<organism evidence="2 3">
    <name type="scientific">Alloscardovia venturai</name>
    <dbReference type="NCBI Taxonomy" id="1769421"/>
    <lineage>
        <taxon>Bacteria</taxon>
        <taxon>Bacillati</taxon>
        <taxon>Actinomycetota</taxon>
        <taxon>Actinomycetes</taxon>
        <taxon>Bifidobacteriales</taxon>
        <taxon>Bifidobacteriaceae</taxon>
        <taxon>Alloscardovia</taxon>
    </lineage>
</organism>
<evidence type="ECO:0000313" key="3">
    <source>
        <dbReference type="Proteomes" id="UP001597036"/>
    </source>
</evidence>
<dbReference type="Pfam" id="PF09754">
    <property type="entry name" value="PAC2"/>
    <property type="match status" value="1"/>
</dbReference>
<dbReference type="PIRSF" id="PIRSF028754">
    <property type="entry name" value="UCP028754"/>
    <property type="match status" value="1"/>
</dbReference>
<sequence length="306" mass="34742">MSEFDEFFRDMGVPNSPQRIVMLSAFEGWNDAGQAATQALLYLIDLYSDSAHEVGHIACASFYDYTVTRPVMVNVEGKRKIMWPETTFTQIDINPTLSLLIEVGPEPNFKWTDFARRSLRIAEDREVTEIITLGSMFADCTHTRPLPMYVNETTHNLADDNSYTGPIGIPSVVNYTAVENGYTTHSMWVSLPSYTQYVDSQDNPVAMLRILDELSTYLGVELKRGNLPTRALKWKAQADMLLTLNPEVKDYISRMENFYDNSQRAQNLSPDAADNLILETERFLREHSSGDDTSDSPEKTRGEHNE</sequence>
<dbReference type="InterPro" id="IPR019151">
    <property type="entry name" value="Proteasome_assmbl_chaperone_2"/>
</dbReference>
<protein>
    <submittedName>
        <fullName evidence="2">PAC2 family protein</fullName>
    </submittedName>
</protein>
<dbReference type="EMBL" id="JBHTHQ010000021">
    <property type="protein sequence ID" value="MFD0704991.1"/>
    <property type="molecule type" value="Genomic_DNA"/>
</dbReference>
<comment type="caution">
    <text evidence="2">The sequence shown here is derived from an EMBL/GenBank/DDBJ whole genome shotgun (WGS) entry which is preliminary data.</text>
</comment>
<name>A0ABW2Y8S7_9BIFI</name>
<accession>A0ABW2Y8S7</accession>
<evidence type="ECO:0000313" key="2">
    <source>
        <dbReference type="EMBL" id="MFD0704991.1"/>
    </source>
</evidence>
<reference evidence="3" key="1">
    <citation type="journal article" date="2019" name="Int. J. Syst. Evol. Microbiol.">
        <title>The Global Catalogue of Microorganisms (GCM) 10K type strain sequencing project: providing services to taxonomists for standard genome sequencing and annotation.</title>
        <authorList>
            <consortium name="The Broad Institute Genomics Platform"/>
            <consortium name="The Broad Institute Genome Sequencing Center for Infectious Disease"/>
            <person name="Wu L."/>
            <person name="Ma J."/>
        </authorList>
    </citation>
    <scope>NUCLEOTIDE SEQUENCE [LARGE SCALE GENOMIC DNA]</scope>
    <source>
        <strain evidence="3">CCM 8604</strain>
    </source>
</reference>
<dbReference type="Proteomes" id="UP001597036">
    <property type="component" value="Unassembled WGS sequence"/>
</dbReference>
<keyword evidence="3" id="KW-1185">Reference proteome</keyword>
<evidence type="ECO:0000256" key="1">
    <source>
        <dbReference type="SAM" id="MobiDB-lite"/>
    </source>
</evidence>
<dbReference type="SUPFAM" id="SSF159659">
    <property type="entry name" value="Cgl1923-like"/>
    <property type="match status" value="1"/>
</dbReference>
<dbReference type="InterPro" id="IPR008492">
    <property type="entry name" value="Rv2714-like"/>
</dbReference>
<gene>
    <name evidence="2" type="ORF">ACFQY8_04445</name>
</gene>
<dbReference type="InterPro" id="IPR038389">
    <property type="entry name" value="PSMG2_sf"/>
</dbReference>
<proteinExistence type="predicted"/>
<dbReference type="RefSeq" id="WP_377938695.1">
    <property type="nucleotide sequence ID" value="NZ_JBHTHQ010000021.1"/>
</dbReference>
<feature type="region of interest" description="Disordered" evidence="1">
    <location>
        <begin position="283"/>
        <end position="306"/>
    </location>
</feature>
<dbReference type="Gene3D" id="3.40.50.10900">
    <property type="entry name" value="PAC-like subunit"/>
    <property type="match status" value="1"/>
</dbReference>